<accession>A0A0K2JEL1</accession>
<evidence type="ECO:0000256" key="1">
    <source>
        <dbReference type="ARBA" id="ARBA00001933"/>
    </source>
</evidence>
<dbReference type="HAMAP" id="MF_00051">
    <property type="entry name" value="SHMT"/>
    <property type="match status" value="1"/>
</dbReference>
<dbReference type="EMBL" id="CP010899">
    <property type="protein sequence ID" value="ALA97025.1"/>
    <property type="molecule type" value="Genomic_DNA"/>
</dbReference>
<dbReference type="InterPro" id="IPR001085">
    <property type="entry name" value="Ser_HO-MeTrfase"/>
</dbReference>
<dbReference type="GO" id="GO:0019264">
    <property type="term" value="P:glycine biosynthetic process from serine"/>
    <property type="evidence" value="ECO:0007669"/>
    <property type="project" value="UniProtKB-UniRule"/>
</dbReference>
<evidence type="ECO:0000256" key="5">
    <source>
        <dbReference type="ARBA" id="ARBA00022490"/>
    </source>
</evidence>
<dbReference type="InterPro" id="IPR015422">
    <property type="entry name" value="PyrdxlP-dep_Trfase_small"/>
</dbReference>
<keyword evidence="7 10" id="KW-0808">Transferase</keyword>
<evidence type="ECO:0000256" key="2">
    <source>
        <dbReference type="ARBA" id="ARBA00004496"/>
    </source>
</evidence>
<dbReference type="Gene3D" id="3.40.640.10">
    <property type="entry name" value="Type I PLP-dependent aspartate aminotransferase-like (Major domain)"/>
    <property type="match status" value="1"/>
</dbReference>
<dbReference type="GO" id="GO:0005829">
    <property type="term" value="C:cytosol"/>
    <property type="evidence" value="ECO:0007669"/>
    <property type="project" value="TreeGrafter"/>
</dbReference>
<feature type="binding site" evidence="10">
    <location>
        <position position="148"/>
    </location>
    <ligand>
        <name>(6S)-5,6,7,8-tetrahydrofolate</name>
        <dbReference type="ChEBI" id="CHEBI:57453"/>
    </ligand>
</feature>
<feature type="site" description="Plays an important role in substrate specificity" evidence="10">
    <location>
        <position position="256"/>
    </location>
</feature>
<comment type="subcellular location">
    <subcellularLocation>
        <location evidence="2 10">Cytoplasm</location>
    </subcellularLocation>
</comment>
<dbReference type="KEGG" id="skn:SKUN_00101"/>
<reference evidence="13 14" key="1">
    <citation type="journal article" date="2015" name="Genome Announc.">
        <title>Complete Genome Sequence of Spiroplasma kunkelii Strain CR2-3x, Causal Agent of Corn Stunt Disease in Zea mays L.</title>
        <authorList>
            <person name="Davis R.E."/>
            <person name="Shao J."/>
            <person name="Dally E.L."/>
            <person name="Zhao Y."/>
            <person name="Gasparich G.E."/>
            <person name="Gaynor B.J."/>
            <person name="Athey J.C."/>
            <person name="Harrison N.A."/>
            <person name="Donofrio N."/>
        </authorList>
    </citation>
    <scope>NUCLEOTIDE SEQUENCE [LARGE SCALE GENOMIC DNA]</scope>
    <source>
        <strain evidence="13 14">CR2-3x</strain>
    </source>
</reference>
<dbReference type="UniPathway" id="UPA00193"/>
<dbReference type="GO" id="GO:0032259">
    <property type="term" value="P:methylation"/>
    <property type="evidence" value="ECO:0007669"/>
    <property type="project" value="UniProtKB-KW"/>
</dbReference>
<dbReference type="InterPro" id="IPR015424">
    <property type="entry name" value="PyrdxlP-dep_Trfase"/>
</dbReference>
<dbReference type="InterPro" id="IPR039429">
    <property type="entry name" value="SHMT-like_dom"/>
</dbReference>
<comment type="caution">
    <text evidence="10">Lacks conserved residue(s) required for the propagation of feature annotation.</text>
</comment>
<keyword evidence="13" id="KW-0489">Methyltransferase</keyword>
<dbReference type="NCBIfam" id="NF000586">
    <property type="entry name" value="PRK00011.1"/>
    <property type="match status" value="1"/>
</dbReference>
<dbReference type="EC" id="2.1.2.1" evidence="10"/>
<comment type="pathway">
    <text evidence="10">Amino-acid biosynthesis; glycine biosynthesis; glycine from L-serine: step 1/1.</text>
</comment>
<evidence type="ECO:0000313" key="13">
    <source>
        <dbReference type="EMBL" id="ALA97025.1"/>
    </source>
</evidence>
<evidence type="ECO:0000256" key="11">
    <source>
        <dbReference type="PIRSR" id="PIRSR000412-50"/>
    </source>
</evidence>
<evidence type="ECO:0000256" key="3">
    <source>
        <dbReference type="ARBA" id="ARBA00006376"/>
    </source>
</evidence>
<dbReference type="GO" id="GO:0035999">
    <property type="term" value="P:tetrahydrofolate interconversion"/>
    <property type="evidence" value="ECO:0007669"/>
    <property type="project" value="UniProtKB-UniRule"/>
</dbReference>
<dbReference type="UniPathway" id="UPA00288">
    <property type="reaction ID" value="UER01023"/>
</dbReference>
<dbReference type="Pfam" id="PF00464">
    <property type="entry name" value="SHMT"/>
    <property type="match status" value="1"/>
</dbReference>
<keyword evidence="6 10" id="KW-0554">One-carbon metabolism</keyword>
<comment type="pathway">
    <text evidence="10">One-carbon metabolism; tetrahydrofolate interconversion.</text>
</comment>
<evidence type="ECO:0000256" key="6">
    <source>
        <dbReference type="ARBA" id="ARBA00022563"/>
    </source>
</evidence>
<name>A0A0K2JEL1_SPIKU</name>
<gene>
    <name evidence="10 13" type="primary">glyA</name>
    <name evidence="13" type="ORF">SKUN_00101</name>
</gene>
<proteinExistence type="inferred from homology"/>
<dbReference type="Gene3D" id="3.90.1150.10">
    <property type="entry name" value="Aspartate Aminotransferase, domain 1"/>
    <property type="match status" value="1"/>
</dbReference>
<feature type="binding site" evidence="10">
    <location>
        <begin position="152"/>
        <end position="154"/>
    </location>
    <ligand>
        <name>(6S)-5,6,7,8-tetrahydrofolate</name>
        <dbReference type="ChEBI" id="CHEBI:57453"/>
    </ligand>
</feature>
<evidence type="ECO:0000256" key="7">
    <source>
        <dbReference type="ARBA" id="ARBA00022679"/>
    </source>
</evidence>
<evidence type="ECO:0000256" key="4">
    <source>
        <dbReference type="ARBA" id="ARBA00011738"/>
    </source>
</evidence>
<dbReference type="GO" id="GO:0004372">
    <property type="term" value="F:glycine hydroxymethyltransferase activity"/>
    <property type="evidence" value="ECO:0007669"/>
    <property type="project" value="UniProtKB-UniRule"/>
</dbReference>
<feature type="modified residue" description="N6-(pyridoxal phosphate)lysine" evidence="10 11">
    <location>
        <position position="257"/>
    </location>
</feature>
<dbReference type="InterPro" id="IPR049943">
    <property type="entry name" value="Ser_HO-MeTrfase-like"/>
</dbReference>
<dbReference type="PATRIC" id="fig|273035.7.peg.118"/>
<keyword evidence="10" id="KW-0028">Amino-acid biosynthesis</keyword>
<evidence type="ECO:0000256" key="10">
    <source>
        <dbReference type="HAMAP-Rule" id="MF_00051"/>
    </source>
</evidence>
<evidence type="ECO:0000259" key="12">
    <source>
        <dbReference type="Pfam" id="PF00464"/>
    </source>
</evidence>
<feature type="domain" description="Serine hydroxymethyltransferase-like" evidence="12">
    <location>
        <begin position="37"/>
        <end position="412"/>
    </location>
</feature>
<comment type="cofactor">
    <cofactor evidence="1 10 11">
        <name>pyridoxal 5'-phosphate</name>
        <dbReference type="ChEBI" id="CHEBI:597326"/>
    </cofactor>
</comment>
<dbReference type="GO" id="GO:0008168">
    <property type="term" value="F:methyltransferase activity"/>
    <property type="evidence" value="ECO:0007669"/>
    <property type="project" value="UniProtKB-KW"/>
</dbReference>
<dbReference type="SUPFAM" id="SSF53383">
    <property type="entry name" value="PLP-dependent transferases"/>
    <property type="match status" value="1"/>
</dbReference>
<keyword evidence="8 10" id="KW-0663">Pyridoxal phosphate</keyword>
<keyword evidence="5 10" id="KW-0963">Cytoplasm</keyword>
<organism evidence="13 14">
    <name type="scientific">Spiroplasma kunkelii CR2-3x</name>
    <dbReference type="NCBI Taxonomy" id="273035"/>
    <lineage>
        <taxon>Bacteria</taxon>
        <taxon>Bacillati</taxon>
        <taxon>Mycoplasmatota</taxon>
        <taxon>Mollicutes</taxon>
        <taxon>Entomoplasmatales</taxon>
        <taxon>Spiroplasmataceae</taxon>
        <taxon>Spiroplasma</taxon>
    </lineage>
</organism>
<evidence type="ECO:0000256" key="9">
    <source>
        <dbReference type="ARBA" id="ARBA00054606"/>
    </source>
</evidence>
<comment type="catalytic activity">
    <reaction evidence="10">
        <text>(6R)-5,10-methylene-5,6,7,8-tetrahydrofolate + glycine + H2O = (6S)-5,6,7,8-tetrahydrofolate + L-serine</text>
        <dbReference type="Rhea" id="RHEA:15481"/>
        <dbReference type="ChEBI" id="CHEBI:15377"/>
        <dbReference type="ChEBI" id="CHEBI:15636"/>
        <dbReference type="ChEBI" id="CHEBI:33384"/>
        <dbReference type="ChEBI" id="CHEBI:57305"/>
        <dbReference type="ChEBI" id="CHEBI:57453"/>
        <dbReference type="EC" id="2.1.2.1"/>
    </reaction>
</comment>
<dbReference type="Proteomes" id="UP000062963">
    <property type="component" value="Chromosome"/>
</dbReference>
<evidence type="ECO:0000313" key="14">
    <source>
        <dbReference type="Proteomes" id="UP000062963"/>
    </source>
</evidence>
<sequence>MQIYNIKIFKNNFYWSYFYLSLYNDIRSYKMEMKIMEVNSQIKKLIDLELKRQQNHVELIASENYVSEAILAITGSILTNKYAEGYPFHRYYGWCEYVDQVEQLAIDKAKKLFQAEHANVQPHSGSQANAAAYYALLQPRDTILAMDLAAGGHLTHGHNVNFSGRLYDFRSYQVDPTTEMLDYNEIEKIAIEVKPKLIVAGASAYSREIDFKKFRAIADKVGALLIVDMAHIAGLIAAGLHQSPIPYAAVVTSTTHKTLRGPRGGLILSKQKWAKKINSAVFPGNQGGPLEHVIAAKAQCFLEALQPDFKTYQAEIINNAKVLTETLKANNLRLVADGIDNHLLMVDVKNSLGISGQMAEEILQKIGIICNKNMIPFDKESSMVTSGIRLGTAAMTTRGFGSKEFKQIGEIIYNALKEPTENNIVKYQEEVKNLLSDFPIYSTWKLQE</sequence>
<dbReference type="AlphaFoldDB" id="A0A0K2JEL1"/>
<dbReference type="GO" id="GO:0030170">
    <property type="term" value="F:pyridoxal phosphate binding"/>
    <property type="evidence" value="ECO:0007669"/>
    <property type="project" value="UniProtKB-UniRule"/>
</dbReference>
<comment type="similarity">
    <text evidence="3 10">Belongs to the SHMT family.</text>
</comment>
<evidence type="ECO:0000256" key="8">
    <source>
        <dbReference type="ARBA" id="ARBA00022898"/>
    </source>
</evidence>
<comment type="subunit">
    <text evidence="4 10">Homodimer.</text>
</comment>
<dbReference type="CDD" id="cd00378">
    <property type="entry name" value="SHMT"/>
    <property type="match status" value="1"/>
</dbReference>
<keyword evidence="14" id="KW-1185">Reference proteome</keyword>
<dbReference type="PANTHER" id="PTHR11680:SF35">
    <property type="entry name" value="SERINE HYDROXYMETHYLTRANSFERASE 1"/>
    <property type="match status" value="1"/>
</dbReference>
<comment type="function">
    <text evidence="9">Catalyzes the reversible interconversion of serine and glycine with tetrahydrofolate (THF) serving as the one-carbon carrier. This reaction serves as the major source of one-carbon groups required for the biosynthesis of purines, thymidylate, methionine, and other important biomolecules. Also exhibits THF-independent aldolase activity toward beta-hydroxyamino acids, producing glycine and aldehydes, via a retro-aldol mechanism. Thus, is able to catalyze the cleavage of L-allo-threonine.</text>
</comment>
<protein>
    <recommendedName>
        <fullName evidence="10">Serine hydroxymethyltransferase</fullName>
        <shortName evidence="10">SHMT</shortName>
        <shortName evidence="10">Serine methylase</shortName>
        <ecNumber evidence="10">2.1.2.1</ecNumber>
    </recommendedName>
</protein>
<dbReference type="STRING" id="273035.SKUN_00101"/>
<dbReference type="FunFam" id="3.40.640.10:FF:000001">
    <property type="entry name" value="Serine hydroxymethyltransferase"/>
    <property type="match status" value="1"/>
</dbReference>
<dbReference type="PIRSF" id="PIRSF000412">
    <property type="entry name" value="SHMT"/>
    <property type="match status" value="1"/>
</dbReference>
<dbReference type="InterPro" id="IPR015421">
    <property type="entry name" value="PyrdxlP-dep_Trfase_major"/>
</dbReference>
<dbReference type="PANTHER" id="PTHR11680">
    <property type="entry name" value="SERINE HYDROXYMETHYLTRANSFERASE"/>
    <property type="match status" value="1"/>
</dbReference>